<dbReference type="Pfam" id="PF21737">
    <property type="entry name" value="DUF6865"/>
    <property type="match status" value="1"/>
</dbReference>
<evidence type="ECO:0000256" key="1">
    <source>
        <dbReference type="SAM" id="MobiDB-lite"/>
    </source>
</evidence>
<protein>
    <submittedName>
        <fullName evidence="2">Uncharacterized protein</fullName>
    </submittedName>
</protein>
<keyword evidence="3" id="KW-1185">Reference proteome</keyword>
<proteinExistence type="predicted"/>
<gene>
    <name evidence="2" type="ORF">Cni_G18300</name>
</gene>
<dbReference type="PANTHER" id="PTHR35282">
    <property type="entry name" value="F5D14.24 PROTEIN"/>
    <property type="match status" value="1"/>
</dbReference>
<dbReference type="EMBL" id="CP136895">
    <property type="protein sequence ID" value="WOL09547.1"/>
    <property type="molecule type" value="Genomic_DNA"/>
</dbReference>
<evidence type="ECO:0000313" key="3">
    <source>
        <dbReference type="Proteomes" id="UP001327560"/>
    </source>
</evidence>
<dbReference type="InterPro" id="IPR049198">
    <property type="entry name" value="DUF6865"/>
</dbReference>
<feature type="region of interest" description="Disordered" evidence="1">
    <location>
        <begin position="46"/>
        <end position="91"/>
    </location>
</feature>
<name>A0AAQ3KKE0_9LILI</name>
<sequence>MGKRRKSRNANCEAHEGDKLAVMDAVAPKTEVAQELARASLMTISQTTPGEDITAKTGAEMASVKESGDAEKYRSKLISLSYTEPPPPPST</sequence>
<evidence type="ECO:0000313" key="2">
    <source>
        <dbReference type="EMBL" id="WOL09547.1"/>
    </source>
</evidence>
<dbReference type="AlphaFoldDB" id="A0AAQ3KKE0"/>
<dbReference type="PANTHER" id="PTHR35282:SF2">
    <property type="entry name" value="F5D14.24 PROTEIN"/>
    <property type="match status" value="1"/>
</dbReference>
<reference evidence="2 3" key="1">
    <citation type="submission" date="2023-10" db="EMBL/GenBank/DDBJ databases">
        <title>Chromosome-scale genome assembly provides insights into flower coloration mechanisms of Canna indica.</title>
        <authorList>
            <person name="Li C."/>
        </authorList>
    </citation>
    <scope>NUCLEOTIDE SEQUENCE [LARGE SCALE GENOMIC DNA]</scope>
    <source>
        <tissue evidence="2">Flower</tissue>
    </source>
</reference>
<dbReference type="Proteomes" id="UP001327560">
    <property type="component" value="Chromosome 6"/>
</dbReference>
<accession>A0AAQ3KKE0</accession>
<organism evidence="2 3">
    <name type="scientific">Canna indica</name>
    <name type="common">Indian-shot</name>
    <dbReference type="NCBI Taxonomy" id="4628"/>
    <lineage>
        <taxon>Eukaryota</taxon>
        <taxon>Viridiplantae</taxon>
        <taxon>Streptophyta</taxon>
        <taxon>Embryophyta</taxon>
        <taxon>Tracheophyta</taxon>
        <taxon>Spermatophyta</taxon>
        <taxon>Magnoliopsida</taxon>
        <taxon>Liliopsida</taxon>
        <taxon>Zingiberales</taxon>
        <taxon>Cannaceae</taxon>
        <taxon>Canna</taxon>
    </lineage>
</organism>